<reference evidence="2 3" key="1">
    <citation type="submission" date="2017-05" db="EMBL/GenBank/DDBJ databases">
        <authorList>
            <person name="Varghese N."/>
            <person name="Submissions S."/>
        </authorList>
    </citation>
    <scope>NUCLEOTIDE SEQUENCE [LARGE SCALE GENOMIC DNA]</scope>
    <source>
        <strain evidence="2 3">DSM 15522</strain>
    </source>
</reference>
<accession>A0ABY1NN76</accession>
<name>A0ABY1NN76_9BACT</name>
<evidence type="ECO:0000313" key="2">
    <source>
        <dbReference type="EMBL" id="SMP14050.1"/>
    </source>
</evidence>
<sequence length="140" mass="16721">MNVIPFLRGAAFYLFIYLFMGIVNYGVFYLAFLLHLSYPITMALDTVVSALLLYLGFYYSLRIFVRDDVRLVDWKVGVGWILQMFVFSIIAFGVELSLSRFFFNPKLFRIITVFLNYFFFFVTYVLIVWWLFGKEQNEIR</sequence>
<feature type="transmembrane region" description="Helical" evidence="1">
    <location>
        <begin position="12"/>
        <end position="34"/>
    </location>
</feature>
<dbReference type="EMBL" id="FXUB01000003">
    <property type="protein sequence ID" value="SMP14050.1"/>
    <property type="molecule type" value="Genomic_DNA"/>
</dbReference>
<gene>
    <name evidence="2" type="ORF">SAMN06265339_1263</name>
</gene>
<feature type="transmembrane region" description="Helical" evidence="1">
    <location>
        <begin position="77"/>
        <end position="98"/>
    </location>
</feature>
<keyword evidence="1" id="KW-1133">Transmembrane helix</keyword>
<feature type="transmembrane region" description="Helical" evidence="1">
    <location>
        <begin position="46"/>
        <end position="65"/>
    </location>
</feature>
<keyword evidence="3" id="KW-1185">Reference proteome</keyword>
<feature type="transmembrane region" description="Helical" evidence="1">
    <location>
        <begin position="110"/>
        <end position="132"/>
    </location>
</feature>
<keyword evidence="1" id="KW-0812">Transmembrane</keyword>
<evidence type="ECO:0000256" key="1">
    <source>
        <dbReference type="SAM" id="Phobius"/>
    </source>
</evidence>
<dbReference type="RefSeq" id="WP_283400721.1">
    <property type="nucleotide sequence ID" value="NZ_FXUB01000003.1"/>
</dbReference>
<keyword evidence="1" id="KW-0472">Membrane</keyword>
<comment type="caution">
    <text evidence="2">The sequence shown here is derived from an EMBL/GenBank/DDBJ whole genome shotgun (WGS) entry which is preliminary data.</text>
</comment>
<evidence type="ECO:0008006" key="4">
    <source>
        <dbReference type="Google" id="ProtNLM"/>
    </source>
</evidence>
<organism evidence="2 3">
    <name type="scientific">Desulfurobacterium pacificum</name>
    <dbReference type="NCBI Taxonomy" id="240166"/>
    <lineage>
        <taxon>Bacteria</taxon>
        <taxon>Pseudomonadati</taxon>
        <taxon>Aquificota</taxon>
        <taxon>Aquificia</taxon>
        <taxon>Desulfurobacteriales</taxon>
        <taxon>Desulfurobacteriaceae</taxon>
        <taxon>Desulfurobacterium</taxon>
    </lineage>
</organism>
<proteinExistence type="predicted"/>
<evidence type="ECO:0000313" key="3">
    <source>
        <dbReference type="Proteomes" id="UP001157911"/>
    </source>
</evidence>
<dbReference type="Proteomes" id="UP001157911">
    <property type="component" value="Unassembled WGS sequence"/>
</dbReference>
<protein>
    <recommendedName>
        <fullName evidence="4">GtrA-like protein domain-containing protein</fullName>
    </recommendedName>
</protein>